<feature type="transmembrane region" description="Helical" evidence="8">
    <location>
        <begin position="234"/>
        <end position="252"/>
    </location>
</feature>
<evidence type="ECO:0000313" key="9">
    <source>
        <dbReference type="EMBL" id="ORC15996.1"/>
    </source>
</evidence>
<feature type="transmembrane region" description="Helical" evidence="8">
    <location>
        <begin position="206"/>
        <end position="227"/>
    </location>
</feature>
<dbReference type="RefSeq" id="WP_083092457.1">
    <property type="nucleotide sequence ID" value="NZ_LXWF01000041.1"/>
</dbReference>
<evidence type="ECO:0000256" key="5">
    <source>
        <dbReference type="ARBA" id="ARBA00022692"/>
    </source>
</evidence>
<dbReference type="EMBL" id="LXWF01000041">
    <property type="protein sequence ID" value="ORC15996.1"/>
    <property type="molecule type" value="Genomic_DNA"/>
</dbReference>
<dbReference type="InterPro" id="IPR052017">
    <property type="entry name" value="TSUP"/>
</dbReference>
<evidence type="ECO:0000256" key="7">
    <source>
        <dbReference type="ARBA" id="ARBA00023136"/>
    </source>
</evidence>
<dbReference type="InterPro" id="IPR002781">
    <property type="entry name" value="TM_pro_TauE-like"/>
</dbReference>
<sequence>MLPELSIIAWACLALGAFLVGISKTAIPGFNTVSVALFASVLPAKTSTGALLILLMVGDIFALLAYRKHAHWPTLTRMVPAVLLGLIVGAVFLYLASDTGVRRGIGALLLMLMGLTLWQRHQATKPTTTGQESSGAHPLATTFFGGLGGFTTMVANSGGPVMSMYFLVARFPVQTFLGTAAWFFAVMNILKLPFSVGLGIIDSSTLYLDAVLVPAVLGGAWCGWRFASHMSQQFFDRAVIAMTTLGALWLVVG</sequence>
<dbReference type="PANTHER" id="PTHR30269:SF23">
    <property type="entry name" value="MEMBRANE TRANSPORTER PROTEIN YDHB-RELATED"/>
    <property type="match status" value="1"/>
</dbReference>
<evidence type="ECO:0000256" key="1">
    <source>
        <dbReference type="ARBA" id="ARBA00004651"/>
    </source>
</evidence>
<dbReference type="GO" id="GO:0005886">
    <property type="term" value="C:plasma membrane"/>
    <property type="evidence" value="ECO:0007669"/>
    <property type="project" value="UniProtKB-SubCell"/>
</dbReference>
<protein>
    <recommendedName>
        <fullName evidence="8">Probable membrane transporter protein</fullName>
    </recommendedName>
</protein>
<gene>
    <name evidence="9" type="ORF">A7979_05115</name>
</gene>
<keyword evidence="10" id="KW-1185">Reference proteome</keyword>
<evidence type="ECO:0000256" key="6">
    <source>
        <dbReference type="ARBA" id="ARBA00022989"/>
    </source>
</evidence>
<feature type="transmembrane region" description="Helical" evidence="8">
    <location>
        <begin position="171"/>
        <end position="194"/>
    </location>
</feature>
<keyword evidence="3" id="KW-0813">Transport</keyword>
<keyword evidence="7 8" id="KW-0472">Membrane</keyword>
<evidence type="ECO:0000256" key="2">
    <source>
        <dbReference type="ARBA" id="ARBA00009142"/>
    </source>
</evidence>
<name>A0A1Y1RP64_9MICC</name>
<dbReference type="AlphaFoldDB" id="A0A1Y1RP64"/>
<evidence type="ECO:0000256" key="4">
    <source>
        <dbReference type="ARBA" id="ARBA00022475"/>
    </source>
</evidence>
<reference evidence="9 10" key="1">
    <citation type="submission" date="2016-05" db="EMBL/GenBank/DDBJ databases">
        <title>Draft genome sequence of a porcine commensal Rothia nasimurium.</title>
        <authorList>
            <person name="Gaiser R.A."/>
            <person name="Van Baarlen P."/>
            <person name="Wells J.M."/>
        </authorList>
    </citation>
    <scope>NUCLEOTIDE SEQUENCE [LARGE SCALE GENOMIC DNA]</scope>
    <source>
        <strain evidence="9 10">PT-32</strain>
    </source>
</reference>
<dbReference type="OrthoDB" id="9801058at2"/>
<dbReference type="PANTHER" id="PTHR30269">
    <property type="entry name" value="TRANSMEMBRANE PROTEIN YFCA"/>
    <property type="match status" value="1"/>
</dbReference>
<feature type="transmembrane region" description="Helical" evidence="8">
    <location>
        <begin position="101"/>
        <end position="118"/>
    </location>
</feature>
<keyword evidence="5 8" id="KW-0812">Transmembrane</keyword>
<organism evidence="9 10">
    <name type="scientific">Rothia nasimurium</name>
    <dbReference type="NCBI Taxonomy" id="85336"/>
    <lineage>
        <taxon>Bacteria</taxon>
        <taxon>Bacillati</taxon>
        <taxon>Actinomycetota</taxon>
        <taxon>Actinomycetes</taxon>
        <taxon>Micrococcales</taxon>
        <taxon>Micrococcaceae</taxon>
        <taxon>Rothia</taxon>
    </lineage>
</organism>
<evidence type="ECO:0000313" key="10">
    <source>
        <dbReference type="Proteomes" id="UP000192359"/>
    </source>
</evidence>
<evidence type="ECO:0000256" key="3">
    <source>
        <dbReference type="ARBA" id="ARBA00022448"/>
    </source>
</evidence>
<feature type="transmembrane region" description="Helical" evidence="8">
    <location>
        <begin position="78"/>
        <end position="95"/>
    </location>
</feature>
<keyword evidence="6 8" id="KW-1133">Transmembrane helix</keyword>
<comment type="caution">
    <text evidence="9">The sequence shown here is derived from an EMBL/GenBank/DDBJ whole genome shotgun (WGS) entry which is preliminary data.</text>
</comment>
<comment type="similarity">
    <text evidence="2 8">Belongs to the 4-toluene sulfonate uptake permease (TSUP) (TC 2.A.102) family.</text>
</comment>
<proteinExistence type="inferred from homology"/>
<comment type="subcellular location">
    <subcellularLocation>
        <location evidence="1 8">Cell membrane</location>
        <topology evidence="1 8">Multi-pass membrane protein</topology>
    </subcellularLocation>
</comment>
<accession>A0A1Y1RP64</accession>
<keyword evidence="4 8" id="KW-1003">Cell membrane</keyword>
<evidence type="ECO:0000256" key="8">
    <source>
        <dbReference type="RuleBase" id="RU363041"/>
    </source>
</evidence>
<dbReference type="Pfam" id="PF01925">
    <property type="entry name" value="TauE"/>
    <property type="match status" value="1"/>
</dbReference>
<dbReference type="Proteomes" id="UP000192359">
    <property type="component" value="Unassembled WGS sequence"/>
</dbReference>